<dbReference type="EMBL" id="ML170173">
    <property type="protein sequence ID" value="TDL22683.1"/>
    <property type="molecule type" value="Genomic_DNA"/>
</dbReference>
<dbReference type="AlphaFoldDB" id="A0A4Y7Q4U9"/>
<dbReference type="PANTHER" id="PTHR33096">
    <property type="entry name" value="CXC2 DOMAIN-CONTAINING PROTEIN"/>
    <property type="match status" value="1"/>
</dbReference>
<dbReference type="InterPro" id="IPR041457">
    <property type="entry name" value="CxC2_KDZ-assoc"/>
</dbReference>
<dbReference type="Proteomes" id="UP000294933">
    <property type="component" value="Unassembled WGS sequence"/>
</dbReference>
<accession>A0A4Y7Q4U9</accession>
<reference evidence="2 3" key="1">
    <citation type="submission" date="2018-06" db="EMBL/GenBank/DDBJ databases">
        <title>A transcriptomic atlas of mushroom development highlights an independent origin of complex multicellularity.</title>
        <authorList>
            <consortium name="DOE Joint Genome Institute"/>
            <person name="Krizsan K."/>
            <person name="Almasi E."/>
            <person name="Merenyi Z."/>
            <person name="Sahu N."/>
            <person name="Viragh M."/>
            <person name="Koszo T."/>
            <person name="Mondo S."/>
            <person name="Kiss B."/>
            <person name="Balint B."/>
            <person name="Kues U."/>
            <person name="Barry K."/>
            <person name="Hegedus J.C."/>
            <person name="Henrissat B."/>
            <person name="Johnson J."/>
            <person name="Lipzen A."/>
            <person name="Ohm R."/>
            <person name="Nagy I."/>
            <person name="Pangilinan J."/>
            <person name="Yan J."/>
            <person name="Xiong Y."/>
            <person name="Grigoriev I.V."/>
            <person name="Hibbett D.S."/>
            <person name="Nagy L.G."/>
        </authorList>
    </citation>
    <scope>NUCLEOTIDE SEQUENCE [LARGE SCALE GENOMIC DNA]</scope>
    <source>
        <strain evidence="2 3">SZMC22713</strain>
    </source>
</reference>
<feature type="domain" description="CxC2-like cysteine cluster KDZ transposase-associated" evidence="1">
    <location>
        <begin position="76"/>
        <end position="180"/>
    </location>
</feature>
<dbReference type="PANTHER" id="PTHR33096:SF1">
    <property type="entry name" value="CXC1-LIKE CYSTEINE CLUSTER ASSOCIATED WITH KDZ TRANSPOSASES DOMAIN-CONTAINING PROTEIN"/>
    <property type="match status" value="1"/>
</dbReference>
<gene>
    <name evidence="2" type="ORF">BD410DRAFT_803124</name>
</gene>
<dbReference type="Pfam" id="PF18803">
    <property type="entry name" value="CxC2"/>
    <property type="match status" value="1"/>
</dbReference>
<protein>
    <recommendedName>
        <fullName evidence="1">CxC2-like cysteine cluster KDZ transposase-associated domain-containing protein</fullName>
    </recommendedName>
</protein>
<feature type="non-terminal residue" evidence="2">
    <location>
        <position position="1"/>
    </location>
</feature>
<keyword evidence="3" id="KW-1185">Reference proteome</keyword>
<proteinExistence type="predicted"/>
<evidence type="ECO:0000259" key="1">
    <source>
        <dbReference type="Pfam" id="PF18803"/>
    </source>
</evidence>
<evidence type="ECO:0000313" key="2">
    <source>
        <dbReference type="EMBL" id="TDL22683.1"/>
    </source>
</evidence>
<sequence>IKSRFYNTSDRPKSSLPLDDVNVAEGCGELDVDVDIEPKRKKRTWKHGISSVMPRWTPLFGSLLEDILLREADQASLGLILHLGHHGMPCDEIATDRAPSTLIITHTNGIHESKVHWCACKGCPSRVSQLVRAGLFPATPENPESAFTIKLLEEFHLHTLTSKKSAYDFFKALYRLTNNAFPDDVPERYREFNIAVRIWRHLTMVKRSGQAHGIDTLVPHRQPGSLVVMCPTCPEPEFNMSPGWKHTPTSMSYIHQIQLGADGNFRLQKKTKRDDPNDRSLAPGRSYFADENTFKLFLAKYQEEEAPETCSGFRAGNMQRATKFKNCDVTGVVAVMCIRHGIFRRGAMVDLQKGERFCHVDFALAAALRGCDQLQDLKFTYDVGCQYTIHLKKRWMERFPEQYESMRQLNVLLLIKYALNFMKGAGLSHGETVEHPWAENNQAGPMTREMNPGTRHDTLDDLHGFWNWQKVQGISKFLFRKSNEALKARALTADLFEALSQAAGEKLVVSWEGMDTEPRMINGKLESVYRLTELVVPSVGAVFQQLRKIEITAPLDIAPVPGTLPSGSALFLKQGLELEARIFYLKKAAAHVASSGELASPSDVRDLAAKRRSLRGDLEVWRKRQALLLPELVKSVSEELIDEDDEEYGLPETEILLLPSDTPARDRSPLLWLMAKDEIKLREGRAYDLLGRVRIGIMHKSAFVQFKRAEARGQGANTRAQAVVDKASANVKDIARLYNINQQRMLDLGMNRNSPLQYINIEKDLWMKDIRPATTLVQRVKWFRARADKERSEEEVNILHEEFQRTMRSFSRMSEHWKTLGQDTKHSAGKRAYALGRSWMYCCMKDEAKNLFASLDWSV</sequence>
<dbReference type="VEuPathDB" id="FungiDB:BD410DRAFT_803124"/>
<organism evidence="2 3">
    <name type="scientific">Rickenella mellea</name>
    <dbReference type="NCBI Taxonomy" id="50990"/>
    <lineage>
        <taxon>Eukaryota</taxon>
        <taxon>Fungi</taxon>
        <taxon>Dikarya</taxon>
        <taxon>Basidiomycota</taxon>
        <taxon>Agaricomycotina</taxon>
        <taxon>Agaricomycetes</taxon>
        <taxon>Hymenochaetales</taxon>
        <taxon>Rickenellaceae</taxon>
        <taxon>Rickenella</taxon>
    </lineage>
</organism>
<evidence type="ECO:0000313" key="3">
    <source>
        <dbReference type="Proteomes" id="UP000294933"/>
    </source>
</evidence>
<name>A0A4Y7Q4U9_9AGAM</name>
<dbReference type="OrthoDB" id="3257613at2759"/>
<dbReference type="Pfam" id="PF18758">
    <property type="entry name" value="KDZ"/>
    <property type="match status" value="1"/>
</dbReference>
<dbReference type="InterPro" id="IPR040521">
    <property type="entry name" value="KDZ"/>
</dbReference>